<keyword evidence="6" id="KW-1185">Reference proteome</keyword>
<dbReference type="InterPro" id="IPR029052">
    <property type="entry name" value="Metallo-depent_PP-like"/>
</dbReference>
<gene>
    <name evidence="5" type="ORF">E1742_13215</name>
    <name evidence="4" type="ORF">GCM10007388_37120</name>
</gene>
<evidence type="ECO:0000313" key="4">
    <source>
        <dbReference type="EMBL" id="GGY99991.1"/>
    </source>
</evidence>
<dbReference type="EMBL" id="BMWW01000006">
    <property type="protein sequence ID" value="GGY99991.1"/>
    <property type="molecule type" value="Genomic_DNA"/>
</dbReference>
<reference evidence="4" key="1">
    <citation type="journal article" date="2014" name="Int. J. Syst. Evol. Microbiol.">
        <title>Complete genome sequence of Corynebacterium casei LMG S-19264T (=DSM 44701T), isolated from a smear-ripened cheese.</title>
        <authorList>
            <consortium name="US DOE Joint Genome Institute (JGI-PGF)"/>
            <person name="Walter F."/>
            <person name="Albersmeier A."/>
            <person name="Kalinowski J."/>
            <person name="Ruckert C."/>
        </authorList>
    </citation>
    <scope>NUCLEOTIDE SEQUENCE</scope>
    <source>
        <strain evidence="4">KCTC 12344</strain>
    </source>
</reference>
<feature type="signal peptide" evidence="2">
    <location>
        <begin position="1"/>
        <end position="20"/>
    </location>
</feature>
<dbReference type="PANTHER" id="PTHR22953:SF153">
    <property type="entry name" value="PURPLE ACID PHOSPHATASE"/>
    <property type="match status" value="1"/>
</dbReference>
<dbReference type="GO" id="GO:0003993">
    <property type="term" value="F:acid phosphatase activity"/>
    <property type="evidence" value="ECO:0007669"/>
    <property type="project" value="InterPro"/>
</dbReference>
<evidence type="ECO:0000259" key="3">
    <source>
        <dbReference type="Pfam" id="PF00149"/>
    </source>
</evidence>
<evidence type="ECO:0000256" key="1">
    <source>
        <dbReference type="ARBA" id="ARBA00022729"/>
    </source>
</evidence>
<evidence type="ECO:0000313" key="6">
    <source>
        <dbReference type="Proteomes" id="UP000294359"/>
    </source>
</evidence>
<dbReference type="InterPro" id="IPR004843">
    <property type="entry name" value="Calcineurin-like_PHP"/>
</dbReference>
<accession>A0A4P7BFM9</accession>
<dbReference type="Gene3D" id="3.60.21.10">
    <property type="match status" value="1"/>
</dbReference>
<dbReference type="PROSITE" id="PS51257">
    <property type="entry name" value="PROKAR_LIPOPROTEIN"/>
    <property type="match status" value="1"/>
</dbReference>
<sequence length="301" mass="32386">MRVVPILAGIGLTAAAGACAAAPPVTVFAAGDIADCRWSRPASSGAAGTAALIAERLPATPDAIVLTLGDTTYPVGLPAEYRDCYEPTWGAFRDRTRPTPGNHEYYNGSPAPYFDYFGAAAGARGLGYYSFEAGPWHVVSLNSHLSPADHARQLAWLREDLARHPARCTLAYWHVPLYSSGGHPPATNLRMQDAWRVLLAAGAELVLSGHDHDYERFAPMDAEGRPDARGIRQFVVGTGGAFLTPFRLGARGGEARQATDHGVLKLVLRDDGYDWEFLGVPRSWSEYPAPDVNDRGSATCH</sequence>
<dbReference type="RefSeq" id="WP_134385390.1">
    <property type="nucleotide sequence ID" value="NZ_BMWW01000006.1"/>
</dbReference>
<proteinExistence type="predicted"/>
<feature type="domain" description="Calcineurin-like phosphoesterase" evidence="3">
    <location>
        <begin position="31"/>
        <end position="214"/>
    </location>
</feature>
<evidence type="ECO:0000313" key="7">
    <source>
        <dbReference type="Proteomes" id="UP000619512"/>
    </source>
</evidence>
<reference evidence="4" key="3">
    <citation type="submission" date="2022-12" db="EMBL/GenBank/DDBJ databases">
        <authorList>
            <person name="Sun Q."/>
            <person name="Kim S."/>
        </authorList>
    </citation>
    <scope>NUCLEOTIDE SEQUENCE</scope>
    <source>
        <strain evidence="4">KCTC 12344</strain>
    </source>
</reference>
<dbReference type="SUPFAM" id="SSF56300">
    <property type="entry name" value="Metallo-dependent phosphatases"/>
    <property type="match status" value="1"/>
</dbReference>
<reference evidence="5 6" key="2">
    <citation type="submission" date="2019-03" db="EMBL/GenBank/DDBJ databases">
        <title>Draft Genome Sequences of Six Type Strains of the Genus Massilia.</title>
        <authorList>
            <person name="Miess H."/>
            <person name="Frediansyhah A."/>
            <person name="Gross H."/>
        </authorList>
    </citation>
    <scope>NUCLEOTIDE SEQUENCE [LARGE SCALE GENOMIC DNA]</scope>
    <source>
        <strain evidence="5 6">DSM 17505</strain>
    </source>
</reference>
<feature type="chain" id="PRO_5044606789" evidence="2">
    <location>
        <begin position="21"/>
        <end position="301"/>
    </location>
</feature>
<name>A0A4P7BFM9_9BURK</name>
<dbReference type="EMBL" id="CP038026">
    <property type="protein sequence ID" value="QBQ37022.1"/>
    <property type="molecule type" value="Genomic_DNA"/>
</dbReference>
<dbReference type="AlphaFoldDB" id="A0A4P7BFM9"/>
<organism evidence="4 7">
    <name type="scientific">Pseudoduganella plicata</name>
    <dbReference type="NCBI Taxonomy" id="321984"/>
    <lineage>
        <taxon>Bacteria</taxon>
        <taxon>Pseudomonadati</taxon>
        <taxon>Pseudomonadota</taxon>
        <taxon>Betaproteobacteria</taxon>
        <taxon>Burkholderiales</taxon>
        <taxon>Oxalobacteraceae</taxon>
        <taxon>Telluria group</taxon>
        <taxon>Pseudoduganella</taxon>
    </lineage>
</organism>
<dbReference type="InterPro" id="IPR039331">
    <property type="entry name" value="PAPs-like"/>
</dbReference>
<protein>
    <submittedName>
        <fullName evidence="5">Alkaline phosphatase</fullName>
    </submittedName>
</protein>
<dbReference type="Pfam" id="PF00149">
    <property type="entry name" value="Metallophos"/>
    <property type="match status" value="1"/>
</dbReference>
<evidence type="ECO:0000256" key="2">
    <source>
        <dbReference type="SAM" id="SignalP"/>
    </source>
</evidence>
<dbReference type="OrthoDB" id="9804511at2"/>
<keyword evidence="1 2" id="KW-0732">Signal</keyword>
<dbReference type="Proteomes" id="UP000619512">
    <property type="component" value="Unassembled WGS sequence"/>
</dbReference>
<dbReference type="PANTHER" id="PTHR22953">
    <property type="entry name" value="ACID PHOSPHATASE RELATED"/>
    <property type="match status" value="1"/>
</dbReference>
<dbReference type="Proteomes" id="UP000294359">
    <property type="component" value="Chromosome"/>
</dbReference>
<evidence type="ECO:0000313" key="5">
    <source>
        <dbReference type="EMBL" id="QBQ37022.1"/>
    </source>
</evidence>